<keyword evidence="1" id="KW-0472">Membrane</keyword>
<gene>
    <name evidence="2" type="ORF">ABID46_001633</name>
</gene>
<feature type="transmembrane region" description="Helical" evidence="1">
    <location>
        <begin position="48"/>
        <end position="67"/>
    </location>
</feature>
<evidence type="ECO:0000256" key="1">
    <source>
        <dbReference type="SAM" id="Phobius"/>
    </source>
</evidence>
<dbReference type="EMBL" id="JBEPMO010000008">
    <property type="protein sequence ID" value="MET3732049.1"/>
    <property type="molecule type" value="Genomic_DNA"/>
</dbReference>
<evidence type="ECO:0000313" key="2">
    <source>
        <dbReference type="EMBL" id="MET3732049.1"/>
    </source>
</evidence>
<reference evidence="2 3" key="1">
    <citation type="submission" date="2024-06" db="EMBL/GenBank/DDBJ databases">
        <title>Genomic Encyclopedia of Type Strains, Phase IV (KMG-IV): sequencing the most valuable type-strain genomes for metagenomic binning, comparative biology and taxonomic classification.</title>
        <authorList>
            <person name="Goeker M."/>
        </authorList>
    </citation>
    <scope>NUCLEOTIDE SEQUENCE [LARGE SCALE GENOMIC DNA]</scope>
    <source>
        <strain evidence="2 3">DSM 29388</strain>
    </source>
</reference>
<accession>A0ABV2LU36</accession>
<keyword evidence="1" id="KW-0812">Transmembrane</keyword>
<name>A0ABV2LU36_9FLAO</name>
<keyword evidence="3" id="KW-1185">Reference proteome</keyword>
<dbReference type="Proteomes" id="UP001549146">
    <property type="component" value="Unassembled WGS sequence"/>
</dbReference>
<protein>
    <recommendedName>
        <fullName evidence="4">Anti-sigma factor</fullName>
    </recommendedName>
</protein>
<evidence type="ECO:0008006" key="4">
    <source>
        <dbReference type="Google" id="ProtNLM"/>
    </source>
</evidence>
<dbReference type="RefSeq" id="WP_354508888.1">
    <property type="nucleotide sequence ID" value="NZ_JBEPMO010000008.1"/>
</dbReference>
<comment type="caution">
    <text evidence="2">The sequence shown here is derived from an EMBL/GenBank/DDBJ whole genome shotgun (WGS) entry which is preliminary data.</text>
</comment>
<proteinExistence type="predicted"/>
<evidence type="ECO:0000313" key="3">
    <source>
        <dbReference type="Proteomes" id="UP001549146"/>
    </source>
</evidence>
<organism evidence="2 3">
    <name type="scientific">Moheibacter stercoris</name>
    <dbReference type="NCBI Taxonomy" id="1628251"/>
    <lineage>
        <taxon>Bacteria</taxon>
        <taxon>Pseudomonadati</taxon>
        <taxon>Bacteroidota</taxon>
        <taxon>Flavobacteriia</taxon>
        <taxon>Flavobacteriales</taxon>
        <taxon>Weeksellaceae</taxon>
        <taxon>Moheibacter</taxon>
    </lineage>
</organism>
<keyword evidence="1" id="KW-1133">Transmembrane helix</keyword>
<sequence>MEDKWKDIIGQNKEKFQQEFTLPNGHEDRFMSKLKEQNKQQQKVQINYWKVAAIFIPIAMLATYFFLEFSPTTNETLENDRILAAYSPDLNEAENHFSYIVQQKIEEVKALETPDNRLFIDHSMTSLNELQKDYNRLLIDLKESGGNAQVVRSILQNLQFQVELLENVLTQIESIQNLKTKQNETI</sequence>